<evidence type="ECO:0000313" key="2">
    <source>
        <dbReference type="Proteomes" id="UP000053676"/>
    </source>
</evidence>
<gene>
    <name evidence="1" type="ORF">NECAME_04050</name>
</gene>
<name>W2SZG8_NECAM</name>
<evidence type="ECO:0000313" key="1">
    <source>
        <dbReference type="EMBL" id="ETN74371.1"/>
    </source>
</evidence>
<dbReference type="Proteomes" id="UP000053676">
    <property type="component" value="Unassembled WGS sequence"/>
</dbReference>
<dbReference type="KEGG" id="nai:NECAME_04050"/>
<reference evidence="2" key="1">
    <citation type="journal article" date="2014" name="Nat. Genet.">
        <title>Genome of the human hookworm Necator americanus.</title>
        <authorList>
            <person name="Tang Y.T."/>
            <person name="Gao X."/>
            <person name="Rosa B.A."/>
            <person name="Abubucker S."/>
            <person name="Hallsworth-Pepin K."/>
            <person name="Martin J."/>
            <person name="Tyagi R."/>
            <person name="Heizer E."/>
            <person name="Zhang X."/>
            <person name="Bhonagiri-Palsikar V."/>
            <person name="Minx P."/>
            <person name="Warren W.C."/>
            <person name="Wang Q."/>
            <person name="Zhan B."/>
            <person name="Hotez P.J."/>
            <person name="Sternberg P.W."/>
            <person name="Dougall A."/>
            <person name="Gaze S.T."/>
            <person name="Mulvenna J."/>
            <person name="Sotillo J."/>
            <person name="Ranganathan S."/>
            <person name="Rabelo E.M."/>
            <person name="Wilson R.K."/>
            <person name="Felgner P.L."/>
            <person name="Bethony J."/>
            <person name="Hawdon J.M."/>
            <person name="Gasser R.B."/>
            <person name="Loukas A."/>
            <person name="Mitreva M."/>
        </authorList>
    </citation>
    <scope>NUCLEOTIDE SEQUENCE [LARGE SCALE GENOMIC DNA]</scope>
</reference>
<proteinExistence type="predicted"/>
<dbReference type="AlphaFoldDB" id="W2SZG8"/>
<protein>
    <submittedName>
        <fullName evidence="1">Uncharacterized protein</fullName>
    </submittedName>
</protein>
<keyword evidence="2" id="KW-1185">Reference proteome</keyword>
<sequence length="83" mass="9467">MSLKTRFRPPALFLIDDKTMPYIRDPSRECLSNLSHLPEGRNHLKTVLSADRKSLTTQVELVTAALRTNLTVIPTDRFRSAFP</sequence>
<accession>W2SZG8</accession>
<organism evidence="1 2">
    <name type="scientific">Necator americanus</name>
    <name type="common">Human hookworm</name>
    <dbReference type="NCBI Taxonomy" id="51031"/>
    <lineage>
        <taxon>Eukaryota</taxon>
        <taxon>Metazoa</taxon>
        <taxon>Ecdysozoa</taxon>
        <taxon>Nematoda</taxon>
        <taxon>Chromadorea</taxon>
        <taxon>Rhabditida</taxon>
        <taxon>Rhabditina</taxon>
        <taxon>Rhabditomorpha</taxon>
        <taxon>Strongyloidea</taxon>
        <taxon>Ancylostomatidae</taxon>
        <taxon>Bunostominae</taxon>
        <taxon>Necator</taxon>
    </lineage>
</organism>
<dbReference type="EMBL" id="KI660365">
    <property type="protein sequence ID" value="ETN74371.1"/>
    <property type="molecule type" value="Genomic_DNA"/>
</dbReference>